<evidence type="ECO:0000313" key="8">
    <source>
        <dbReference type="EMBL" id="OCA20108.1"/>
    </source>
</evidence>
<dbReference type="SMART" id="SM00537">
    <property type="entry name" value="DCX"/>
    <property type="match status" value="1"/>
</dbReference>
<dbReference type="PANTHER" id="PTHR23005">
    <property type="entry name" value="RETINITIS PIGMENTOSA 1 PROTEIN"/>
    <property type="match status" value="1"/>
</dbReference>
<proteinExistence type="predicted"/>
<dbReference type="Gene3D" id="3.10.20.230">
    <property type="entry name" value="Doublecortin domain"/>
    <property type="match status" value="2"/>
</dbReference>
<reference evidence="8" key="3">
    <citation type="submission" date="2016-05" db="EMBL/GenBank/DDBJ databases">
        <title>WGS assembly of Xenopus tropicalis.</title>
        <authorList>
            <person name="Sessions A."/>
            <person name="Jenkins J."/>
            <person name="Mitros T."/>
            <person name="Lyons J.T."/>
            <person name="Dichmann D.S."/>
            <person name="Robert J."/>
            <person name="Harland R.M."/>
            <person name="Rokhsar D.S."/>
        </authorList>
    </citation>
    <scope>NUCLEOTIDE SEQUENCE</scope>
    <source>
        <strain evidence="8">Nigerian</strain>
    </source>
</reference>
<keyword evidence="5" id="KW-0966">Cell projection</keyword>
<dbReference type="Pfam" id="PF03607">
    <property type="entry name" value="DCX"/>
    <property type="match status" value="2"/>
</dbReference>
<organism evidence="8">
    <name type="scientific">Xenopus tropicalis</name>
    <name type="common">Western clawed frog</name>
    <name type="synonym">Silurana tropicalis</name>
    <dbReference type="NCBI Taxonomy" id="8364"/>
    <lineage>
        <taxon>Eukaryota</taxon>
        <taxon>Metazoa</taxon>
        <taxon>Chordata</taxon>
        <taxon>Craniata</taxon>
        <taxon>Vertebrata</taxon>
        <taxon>Euteleostomi</taxon>
        <taxon>Amphibia</taxon>
        <taxon>Batrachia</taxon>
        <taxon>Anura</taxon>
        <taxon>Pipoidea</taxon>
        <taxon>Pipidae</taxon>
        <taxon>Xenopodinae</taxon>
        <taxon>Xenopus</taxon>
        <taxon>Silurana</taxon>
    </lineage>
</organism>
<dbReference type="CDD" id="cd17146">
    <property type="entry name" value="DCX1_RP1L1"/>
    <property type="match status" value="1"/>
</dbReference>
<evidence type="ECO:0000256" key="5">
    <source>
        <dbReference type="ARBA" id="ARBA00023273"/>
    </source>
</evidence>
<reference evidence="8" key="2">
    <citation type="journal article" date="2010" name="Science">
        <title>The genome of the Western clawed frog Xenopus tropicalis.</title>
        <authorList>
            <person name="Hellsten U."/>
            <person name="Harland R.M."/>
            <person name="Gilchrist M.J."/>
            <person name="Hendrix D."/>
            <person name="Jurka J."/>
            <person name="Kapitonov V."/>
            <person name="Ovcharenko I."/>
            <person name="Putnam N.H."/>
            <person name="Shu S."/>
            <person name="Taher L."/>
            <person name="Blitz I.L."/>
            <person name="Blumberg B."/>
            <person name="Dichmann D.S."/>
            <person name="Dubchak I."/>
            <person name="Amaya E."/>
            <person name="Detter J.C."/>
            <person name="Fletcher R."/>
            <person name="Gerhard D.S."/>
            <person name="Goodstein D."/>
            <person name="Graves T."/>
            <person name="Grigoriev I.V."/>
            <person name="Grimwood J."/>
            <person name="Kawashima T."/>
            <person name="Lindquist E."/>
            <person name="Lucas S.M."/>
            <person name="Mead P.E."/>
            <person name="Mitros T."/>
            <person name="Ogino H."/>
            <person name="Ohta Y."/>
            <person name="Poliakov A.V."/>
            <person name="Pollet N."/>
            <person name="Robert J."/>
            <person name="Salamov A."/>
            <person name="Sater A.K."/>
            <person name="Schmutz J."/>
            <person name="Terry A."/>
            <person name="Vize P.D."/>
            <person name="Warren W.C."/>
            <person name="Wells D."/>
            <person name="Wills A."/>
            <person name="Wilson R.K."/>
            <person name="Zimmerman L.B."/>
            <person name="Zorn A.M."/>
            <person name="Grainger R."/>
            <person name="Grammer T."/>
            <person name="Khokha M.K."/>
            <person name="Richardson P.M."/>
            <person name="Rokhsar D.S."/>
        </authorList>
    </citation>
    <scope>NUCLEOTIDE SEQUENCE [LARGE SCALE GENOMIC DNA]</scope>
    <source>
        <strain evidence="8">Nigerian</strain>
    </source>
</reference>
<dbReference type="SUPFAM" id="SSF89837">
    <property type="entry name" value="Doublecortin (DC)"/>
    <property type="match status" value="2"/>
</dbReference>
<accession>A0A1B8YAX1</accession>
<keyword evidence="3" id="KW-0963">Cytoplasm</keyword>
<feature type="region of interest" description="Disordered" evidence="6">
    <location>
        <begin position="116"/>
        <end position="147"/>
    </location>
</feature>
<evidence type="ECO:0000256" key="1">
    <source>
        <dbReference type="ARBA" id="ARBA00004316"/>
    </source>
</evidence>
<dbReference type="FunFam" id="3.10.20.230:FF:000006">
    <property type="entry name" value="Oxygen-regulated protein 1"/>
    <property type="match status" value="1"/>
</dbReference>
<feature type="region of interest" description="Disordered" evidence="6">
    <location>
        <begin position="1"/>
        <end position="21"/>
    </location>
</feature>
<evidence type="ECO:0000256" key="6">
    <source>
        <dbReference type="SAM" id="MobiDB-lite"/>
    </source>
</evidence>
<dbReference type="InterPro" id="IPR003533">
    <property type="entry name" value="Doublecortin_dom"/>
</dbReference>
<evidence type="ECO:0000256" key="2">
    <source>
        <dbReference type="ARBA" id="ARBA00004496"/>
    </source>
</evidence>
<feature type="domain" description="Doublecortin" evidence="7">
    <location>
        <begin position="36"/>
        <end position="118"/>
    </location>
</feature>
<dbReference type="InterPro" id="IPR036572">
    <property type="entry name" value="Doublecortin_dom_sf"/>
</dbReference>
<comment type="subcellular location">
    <subcellularLocation>
        <location evidence="1">Cell projection</location>
    </subcellularLocation>
    <subcellularLocation>
        <location evidence="2">Cytoplasm</location>
    </subcellularLocation>
</comment>
<dbReference type="PANTHER" id="PTHR23005:SF3">
    <property type="entry name" value="RETINITIS PIGMENTOSA 1-LIKE 1 PROTEIN"/>
    <property type="match status" value="1"/>
</dbReference>
<dbReference type="PROSITE" id="PS50309">
    <property type="entry name" value="DC"/>
    <property type="match status" value="2"/>
</dbReference>
<keyword evidence="4" id="KW-0677">Repeat</keyword>
<evidence type="ECO:0000256" key="3">
    <source>
        <dbReference type="ARBA" id="ARBA00022490"/>
    </source>
</evidence>
<sequence>MNSPTGDHYMDTVSSPEQTLPMVPRGHQVTEVAPAKKITFYKSGDPQFGGVKMAISHRSFKSFSALMDDLSHRVPLPFGVRTITTPRGTHSVNRLEQLVDGGSYICSDKKYVQPIAPSKPGRKMVVQRPGPPASARKPSRQEQHEDEYTATHFQQVPRVRKKITLVKNGDPTVRRSIILNRTNGRNLRTFLEDASDLLQYTVRRLYTVDGRRVSWSIPVIPNQWLGGNVLLTNPLDVALNAPNQ</sequence>
<evidence type="ECO:0000256" key="4">
    <source>
        <dbReference type="ARBA" id="ARBA00022737"/>
    </source>
</evidence>
<feature type="domain" description="Doublecortin" evidence="7">
    <location>
        <begin position="161"/>
        <end position="214"/>
    </location>
</feature>
<dbReference type="GO" id="GO:0042995">
    <property type="term" value="C:cell projection"/>
    <property type="evidence" value="ECO:0007669"/>
    <property type="project" value="UniProtKB-SubCell"/>
</dbReference>
<protein>
    <recommendedName>
        <fullName evidence="7">Doublecortin domain-containing protein</fullName>
    </recommendedName>
</protein>
<name>A0A1B8YAX1_XENTR</name>
<gene>
    <name evidence="8" type="ORF">XENTR_v90026111mg</name>
</gene>
<evidence type="ECO:0000259" key="7">
    <source>
        <dbReference type="PROSITE" id="PS50309"/>
    </source>
</evidence>
<dbReference type="AlphaFoldDB" id="A0A1B8YAX1"/>
<dbReference type="EMBL" id="KV460357">
    <property type="protein sequence ID" value="OCA20108.1"/>
    <property type="molecule type" value="Genomic_DNA"/>
</dbReference>
<dbReference type="GO" id="GO:0035556">
    <property type="term" value="P:intracellular signal transduction"/>
    <property type="evidence" value="ECO:0007669"/>
    <property type="project" value="InterPro"/>
</dbReference>
<reference evidence="8" key="1">
    <citation type="submission" date="2009-11" db="EMBL/GenBank/DDBJ databases">
        <authorList>
            <consortium name="US DOE Joint Genome Institute (JGI-PGF)"/>
            <person name="Ottilar R."/>
            <person name="Schmutz J."/>
            <person name="Salamov A."/>
            <person name="Cheng J.F."/>
            <person name="Lucas S."/>
            <person name="Pitluck S."/>
            <person name="Gundlach H."/>
            <person name="Guo Y."/>
            <person name="Haberer G."/>
            <person name="Nasrallah J."/>
            <person name="Mayer K.F.X."/>
            <person name="van de Peer Y."/>
            <person name="Weigel D."/>
            <person name="Grigoriev I.V."/>
        </authorList>
    </citation>
    <scope>NUCLEOTIDE SEQUENCE</scope>
    <source>
        <strain evidence="8">Nigerian</strain>
    </source>
</reference>
<dbReference type="GO" id="GO:0005737">
    <property type="term" value="C:cytoplasm"/>
    <property type="evidence" value="ECO:0007669"/>
    <property type="project" value="UniProtKB-SubCell"/>
</dbReference>